<dbReference type="InterPro" id="IPR003961">
    <property type="entry name" value="FN3_dom"/>
</dbReference>
<evidence type="ECO:0000259" key="6">
    <source>
        <dbReference type="PROSITE" id="PS50240"/>
    </source>
</evidence>
<keyword evidence="9" id="KW-1185">Reference proteome</keyword>
<evidence type="ECO:0000259" key="7">
    <source>
        <dbReference type="PROSITE" id="PS50853"/>
    </source>
</evidence>
<feature type="domain" description="Peptidase S1" evidence="6">
    <location>
        <begin position="36"/>
        <end position="249"/>
    </location>
</feature>
<gene>
    <name evidence="8" type="ORF">ACFSTE_11375</name>
</gene>
<dbReference type="Gene3D" id="2.60.40.10">
    <property type="entry name" value="Immunoglobulins"/>
    <property type="match status" value="2"/>
</dbReference>
<dbReference type="RefSeq" id="WP_378256934.1">
    <property type="nucleotide sequence ID" value="NZ_JBHSJV010000001.1"/>
</dbReference>
<dbReference type="SMART" id="SM00060">
    <property type="entry name" value="FN3"/>
    <property type="match status" value="2"/>
</dbReference>
<dbReference type="SUPFAM" id="SSF49265">
    <property type="entry name" value="Fibronectin type III"/>
    <property type="match status" value="1"/>
</dbReference>
<dbReference type="PANTHER" id="PTHR24276:SF98">
    <property type="entry name" value="FI18310P1-RELATED"/>
    <property type="match status" value="1"/>
</dbReference>
<keyword evidence="3" id="KW-1015">Disulfide bond</keyword>
<proteinExistence type="inferred from homology"/>
<organism evidence="8 9">
    <name type="scientific">Aquimarina hainanensis</name>
    <dbReference type="NCBI Taxonomy" id="1578017"/>
    <lineage>
        <taxon>Bacteria</taxon>
        <taxon>Pseudomonadati</taxon>
        <taxon>Bacteroidota</taxon>
        <taxon>Flavobacteriia</taxon>
        <taxon>Flavobacteriales</taxon>
        <taxon>Flavobacteriaceae</taxon>
        <taxon>Aquimarina</taxon>
    </lineage>
</organism>
<evidence type="ECO:0000313" key="8">
    <source>
        <dbReference type="EMBL" id="MFD2591427.1"/>
    </source>
</evidence>
<dbReference type="CDD" id="cd00063">
    <property type="entry name" value="FN3"/>
    <property type="match status" value="2"/>
</dbReference>
<protein>
    <submittedName>
        <fullName evidence="8">Trypsin-like serine protease</fullName>
        <ecNumber evidence="8">3.4.21.-</ecNumber>
    </submittedName>
</protein>
<dbReference type="InterPro" id="IPR001254">
    <property type="entry name" value="Trypsin_dom"/>
</dbReference>
<evidence type="ECO:0000256" key="1">
    <source>
        <dbReference type="ARBA" id="ARBA00007664"/>
    </source>
</evidence>
<reference evidence="9" key="1">
    <citation type="journal article" date="2019" name="Int. J. Syst. Evol. Microbiol.">
        <title>The Global Catalogue of Microorganisms (GCM) 10K type strain sequencing project: providing services to taxonomists for standard genome sequencing and annotation.</title>
        <authorList>
            <consortium name="The Broad Institute Genomics Platform"/>
            <consortium name="The Broad Institute Genome Sequencing Center for Infectious Disease"/>
            <person name="Wu L."/>
            <person name="Ma J."/>
        </authorList>
    </citation>
    <scope>NUCLEOTIDE SEQUENCE [LARGE SCALE GENOMIC DNA]</scope>
    <source>
        <strain evidence="9">KCTC 42423</strain>
    </source>
</reference>
<sequence length="574" mass="61333">MKKFYVLILSLLCCVITTQLQAQGKPGSKKNPTMKIKNGEDVLIENHPYQADLGGCGGTILGPTWILTAKHCVNGMVGRRIGVGYTKRSDRSTGQTSTVKRVINFPCSGCDLSLLELSTPLDLSGKYAKSIRYASADVFTKGYVKQGKDCYATGWGALGPNSGSPDHLQGALLKFGVVQLSDERIRVEETEGRMVCRGDSGGPLVVYNSDKSERILVGAVSGGEGTPCTDYGFWGNVANAASWIERQTGIKPYTETGGSDTQAPTAPANLTAGNVTQTTIDLTWTASTDNVGVTGYEVYQGNTMIGTVSGTRYQAVGLTAGTAYTFKILAKDAAGNKSRFSNTARATTLPGDTSDTQAPTAPTNLTAGNATKTTIDLSWGASTDNVGVTGYGVYQENTMIATVEGTRYQVTGLTANTRYSFKVLAMDAAGNKSRYSNTATATTTGDTTGVCDGVAPWRWGVRYRVGDKVVHRGNLWELTYRGWKFISSCNGNKSGRIAPPIDKISVYPVPSNKELNIVFNPTENAMFKIVDMLGRTVIKGKYQSTINISELNAGTYTLKVTSNGANYTTSFVKK</sequence>
<evidence type="ECO:0000256" key="5">
    <source>
        <dbReference type="SAM" id="SignalP"/>
    </source>
</evidence>
<comment type="caution">
    <text evidence="8">The sequence shown here is derived from an EMBL/GenBank/DDBJ whole genome shotgun (WGS) entry which is preliminary data.</text>
</comment>
<dbReference type="GO" id="GO:0016787">
    <property type="term" value="F:hydrolase activity"/>
    <property type="evidence" value="ECO:0007669"/>
    <property type="project" value="UniProtKB-KW"/>
</dbReference>
<dbReference type="SMART" id="SM00020">
    <property type="entry name" value="Tryp_SPc"/>
    <property type="match status" value="1"/>
</dbReference>
<dbReference type="InterPro" id="IPR001314">
    <property type="entry name" value="Peptidase_S1A"/>
</dbReference>
<keyword evidence="8" id="KW-0378">Hydrolase</keyword>
<feature type="chain" id="PRO_5045379971" evidence="5">
    <location>
        <begin position="23"/>
        <end position="574"/>
    </location>
</feature>
<feature type="domain" description="Fibronectin type-III" evidence="7">
    <location>
        <begin position="361"/>
        <end position="446"/>
    </location>
</feature>
<accession>A0ABW5N734</accession>
<dbReference type="PANTHER" id="PTHR24276">
    <property type="entry name" value="POLYSERASE-RELATED"/>
    <property type="match status" value="1"/>
</dbReference>
<dbReference type="InterPro" id="IPR026444">
    <property type="entry name" value="Secre_tail"/>
</dbReference>
<dbReference type="Pfam" id="PF18962">
    <property type="entry name" value="Por_Secre_tail"/>
    <property type="match status" value="1"/>
</dbReference>
<dbReference type="Proteomes" id="UP001597459">
    <property type="component" value="Unassembled WGS sequence"/>
</dbReference>
<dbReference type="NCBIfam" id="TIGR04183">
    <property type="entry name" value="Por_Secre_tail"/>
    <property type="match status" value="1"/>
</dbReference>
<feature type="region of interest" description="Disordered" evidence="4">
    <location>
        <begin position="339"/>
        <end position="367"/>
    </location>
</feature>
<feature type="domain" description="Fibronectin type-III" evidence="7">
    <location>
        <begin position="266"/>
        <end position="351"/>
    </location>
</feature>
<evidence type="ECO:0000256" key="4">
    <source>
        <dbReference type="SAM" id="MobiDB-lite"/>
    </source>
</evidence>
<dbReference type="InterPro" id="IPR009003">
    <property type="entry name" value="Peptidase_S1_PA"/>
</dbReference>
<dbReference type="EMBL" id="JBHULX010000021">
    <property type="protein sequence ID" value="MFD2591427.1"/>
    <property type="molecule type" value="Genomic_DNA"/>
</dbReference>
<dbReference type="EC" id="3.4.21.-" evidence="8"/>
<dbReference type="PROSITE" id="PS50853">
    <property type="entry name" value="FN3"/>
    <property type="match status" value="2"/>
</dbReference>
<dbReference type="Gene3D" id="2.40.10.10">
    <property type="entry name" value="Trypsin-like serine proteases"/>
    <property type="match status" value="1"/>
</dbReference>
<dbReference type="InterPro" id="IPR013783">
    <property type="entry name" value="Ig-like_fold"/>
</dbReference>
<comment type="similarity">
    <text evidence="1">Belongs to the peptidase S1 family.</text>
</comment>
<dbReference type="PROSITE" id="PS50240">
    <property type="entry name" value="TRYPSIN_DOM"/>
    <property type="match status" value="1"/>
</dbReference>
<evidence type="ECO:0000313" key="9">
    <source>
        <dbReference type="Proteomes" id="UP001597459"/>
    </source>
</evidence>
<evidence type="ECO:0000256" key="3">
    <source>
        <dbReference type="ARBA" id="ARBA00023157"/>
    </source>
</evidence>
<dbReference type="Pfam" id="PF00089">
    <property type="entry name" value="Trypsin"/>
    <property type="match status" value="1"/>
</dbReference>
<dbReference type="PRINTS" id="PR00722">
    <property type="entry name" value="CHYMOTRYPSIN"/>
</dbReference>
<dbReference type="SUPFAM" id="SSF50494">
    <property type="entry name" value="Trypsin-like serine proteases"/>
    <property type="match status" value="1"/>
</dbReference>
<keyword evidence="2 5" id="KW-0732">Signal</keyword>
<dbReference type="InterPro" id="IPR050430">
    <property type="entry name" value="Peptidase_S1"/>
</dbReference>
<name>A0ABW5N734_9FLAO</name>
<dbReference type="InterPro" id="IPR036116">
    <property type="entry name" value="FN3_sf"/>
</dbReference>
<dbReference type="InterPro" id="IPR043504">
    <property type="entry name" value="Peptidase_S1_PA_chymotrypsin"/>
</dbReference>
<evidence type="ECO:0000256" key="2">
    <source>
        <dbReference type="ARBA" id="ARBA00022729"/>
    </source>
</evidence>
<dbReference type="Pfam" id="PF00041">
    <property type="entry name" value="fn3"/>
    <property type="match status" value="2"/>
</dbReference>
<feature type="signal peptide" evidence="5">
    <location>
        <begin position="1"/>
        <end position="22"/>
    </location>
</feature>